<evidence type="ECO:0000313" key="2">
    <source>
        <dbReference type="EMBL" id="KAA5605250.1"/>
    </source>
</evidence>
<gene>
    <name evidence="2" type="ORF">F1188_11815</name>
</gene>
<feature type="signal peptide" evidence="1">
    <location>
        <begin position="1"/>
        <end position="23"/>
    </location>
</feature>
<dbReference type="RefSeq" id="WP_150062630.1">
    <property type="nucleotide sequence ID" value="NZ_JACHII010000008.1"/>
</dbReference>
<evidence type="ECO:0008006" key="4">
    <source>
        <dbReference type="Google" id="ProtNLM"/>
    </source>
</evidence>
<proteinExistence type="predicted"/>
<reference evidence="2 3" key="1">
    <citation type="submission" date="2019-09" db="EMBL/GenBank/DDBJ databases">
        <title>Genome sequence of Roseospira marina, one of the more divergent members of the non-sulfur purple photosynthetic bacterial family, the Rhodospirillaceae.</title>
        <authorList>
            <person name="Meyer T."/>
            <person name="Kyndt J."/>
        </authorList>
    </citation>
    <scope>NUCLEOTIDE SEQUENCE [LARGE SCALE GENOMIC DNA]</scope>
    <source>
        <strain evidence="2 3">DSM 15113</strain>
    </source>
</reference>
<dbReference type="EMBL" id="VWPJ01000010">
    <property type="protein sequence ID" value="KAA5605250.1"/>
    <property type="molecule type" value="Genomic_DNA"/>
</dbReference>
<evidence type="ECO:0000313" key="3">
    <source>
        <dbReference type="Proteomes" id="UP000324065"/>
    </source>
</evidence>
<name>A0A5M6IAF7_9PROT</name>
<dbReference type="Proteomes" id="UP000324065">
    <property type="component" value="Unassembled WGS sequence"/>
</dbReference>
<dbReference type="OrthoDB" id="9773411at2"/>
<keyword evidence="1" id="KW-0732">Signal</keyword>
<feature type="chain" id="PRO_5024354081" description="VPLPA-CTERM sorting domain-containing protein" evidence="1">
    <location>
        <begin position="24"/>
        <end position="226"/>
    </location>
</feature>
<organism evidence="2 3">
    <name type="scientific">Roseospira marina</name>
    <dbReference type="NCBI Taxonomy" id="140057"/>
    <lineage>
        <taxon>Bacteria</taxon>
        <taxon>Pseudomonadati</taxon>
        <taxon>Pseudomonadota</taxon>
        <taxon>Alphaproteobacteria</taxon>
        <taxon>Rhodospirillales</taxon>
        <taxon>Rhodospirillaceae</taxon>
        <taxon>Roseospira</taxon>
    </lineage>
</organism>
<evidence type="ECO:0000256" key="1">
    <source>
        <dbReference type="SAM" id="SignalP"/>
    </source>
</evidence>
<keyword evidence="3" id="KW-1185">Reference proteome</keyword>
<comment type="caution">
    <text evidence="2">The sequence shown here is derived from an EMBL/GenBank/DDBJ whole genome shotgun (WGS) entry which is preliminary data.</text>
</comment>
<accession>A0A5M6IAF7</accession>
<sequence>MKRIGVGFAGAVALILAALPAQAAVLSFEGLGTTFVPDGYGGFAWDTFYAESPSDYIFDDPAEVPPPNALYNLLPYPYIGSVAINRGGGAASLTRDTAFTFVGTDLMAAHNDGLEVTVTGLRDGLQKYTDTLTLDTSGPTAFDANWTDIDTLIFAAAGGVPNSRYTDISSTLFGLDQLEYTSSSVAHAPLPAAAWFLVTALGGLAGAGALRRRSSAQVVARDGSGQ</sequence>
<dbReference type="AlphaFoldDB" id="A0A5M6IAF7"/>
<protein>
    <recommendedName>
        <fullName evidence="4">VPLPA-CTERM sorting domain-containing protein</fullName>
    </recommendedName>
</protein>